<protein>
    <recommendedName>
        <fullName evidence="10">Probable nicotinate-nucleotide adenylyltransferase</fullName>
        <ecNumber evidence="10">2.7.7.18</ecNumber>
    </recommendedName>
    <alternativeName>
        <fullName evidence="10">Deamido-NAD(+) diphosphorylase</fullName>
    </alternativeName>
    <alternativeName>
        <fullName evidence="10">Deamido-NAD(+) pyrophosphorylase</fullName>
    </alternativeName>
    <alternativeName>
        <fullName evidence="10">Nicotinate mononucleotide adenylyltransferase</fullName>
        <shortName evidence="10">NaMN adenylyltransferase</shortName>
    </alternativeName>
</protein>
<comment type="catalytic activity">
    <reaction evidence="9 10">
        <text>nicotinate beta-D-ribonucleotide + ATP + H(+) = deamido-NAD(+) + diphosphate</text>
        <dbReference type="Rhea" id="RHEA:22860"/>
        <dbReference type="ChEBI" id="CHEBI:15378"/>
        <dbReference type="ChEBI" id="CHEBI:30616"/>
        <dbReference type="ChEBI" id="CHEBI:33019"/>
        <dbReference type="ChEBI" id="CHEBI:57502"/>
        <dbReference type="ChEBI" id="CHEBI:58437"/>
        <dbReference type="EC" id="2.7.7.18"/>
    </reaction>
</comment>
<dbReference type="HAMAP" id="MF_00244">
    <property type="entry name" value="NaMN_adenylyltr"/>
    <property type="match status" value="1"/>
</dbReference>
<name>A0A2T4MJ71_9STAP</name>
<evidence type="ECO:0000256" key="8">
    <source>
        <dbReference type="ARBA" id="ARBA00023027"/>
    </source>
</evidence>
<dbReference type="InterPro" id="IPR014729">
    <property type="entry name" value="Rossmann-like_a/b/a_fold"/>
</dbReference>
<evidence type="ECO:0000256" key="6">
    <source>
        <dbReference type="ARBA" id="ARBA00022741"/>
    </source>
</evidence>
<comment type="similarity">
    <text evidence="10">Belongs to the NadD family.</text>
</comment>
<keyword evidence="4 10" id="KW-0808">Transferase</keyword>
<dbReference type="SUPFAM" id="SSF52374">
    <property type="entry name" value="Nucleotidylyl transferase"/>
    <property type="match status" value="1"/>
</dbReference>
<evidence type="ECO:0000256" key="3">
    <source>
        <dbReference type="ARBA" id="ARBA00022642"/>
    </source>
</evidence>
<evidence type="ECO:0000256" key="5">
    <source>
        <dbReference type="ARBA" id="ARBA00022695"/>
    </source>
</evidence>
<evidence type="ECO:0000256" key="10">
    <source>
        <dbReference type="HAMAP-Rule" id="MF_00244"/>
    </source>
</evidence>
<gene>
    <name evidence="10 12" type="primary">nadD</name>
    <name evidence="12" type="ORF">GLV84_11215</name>
</gene>
<dbReference type="PANTHER" id="PTHR39321">
    <property type="entry name" value="NICOTINATE-NUCLEOTIDE ADENYLYLTRANSFERASE-RELATED"/>
    <property type="match status" value="1"/>
</dbReference>
<evidence type="ECO:0000256" key="2">
    <source>
        <dbReference type="ARBA" id="ARBA00005019"/>
    </source>
</evidence>
<evidence type="ECO:0000259" key="11">
    <source>
        <dbReference type="Pfam" id="PF01467"/>
    </source>
</evidence>
<dbReference type="NCBIfam" id="TIGR00482">
    <property type="entry name" value="nicotinate (nicotinamide) nucleotide adenylyltransferase"/>
    <property type="match status" value="1"/>
</dbReference>
<sequence length="188" mass="21988">MEKIVIYGGQFNPIHSAHEMVATMVNEAIAPDIFYFLPSYKSPLKVHTDIIDVKHRIEMIQCVIKNLGFGTIRYDELERKGDSYTYDTLKIVQEAHPSAKLYFVIGTDQYEQLAQWYKIDMLRSFVTFIVVNRQPKAVINDESIIQVNMPEMAISSTEIRERRKRGQTIHMWVPLNVEHYIMKEDLYG</sequence>
<dbReference type="PANTHER" id="PTHR39321:SF3">
    <property type="entry name" value="PHOSPHOPANTETHEINE ADENYLYLTRANSFERASE"/>
    <property type="match status" value="1"/>
</dbReference>
<keyword evidence="3 10" id="KW-0662">Pyridine nucleotide biosynthesis</keyword>
<keyword evidence="5 10" id="KW-0548">Nucleotidyltransferase</keyword>
<dbReference type="InterPro" id="IPR005248">
    <property type="entry name" value="NadD/NMNAT"/>
</dbReference>
<evidence type="ECO:0000256" key="7">
    <source>
        <dbReference type="ARBA" id="ARBA00022840"/>
    </source>
</evidence>
<comment type="function">
    <text evidence="1 10">Catalyzes the reversible adenylation of nicotinate mononucleotide (NaMN) to nicotinic acid adenine dinucleotide (NaAD).</text>
</comment>
<dbReference type="GO" id="GO:0004515">
    <property type="term" value="F:nicotinate-nucleotide adenylyltransferase activity"/>
    <property type="evidence" value="ECO:0007669"/>
    <property type="project" value="UniProtKB-UniRule"/>
</dbReference>
<dbReference type="CDD" id="cd02165">
    <property type="entry name" value="NMNAT"/>
    <property type="match status" value="1"/>
</dbReference>
<dbReference type="RefSeq" id="WP_103346464.1">
    <property type="nucleotide sequence ID" value="NZ_CP045927.1"/>
</dbReference>
<reference evidence="12" key="1">
    <citation type="submission" date="2019-11" db="EMBL/GenBank/DDBJ databases">
        <title>Whole genome comparisons of Staphylococcus agnetis isolates from cattle and chickens.</title>
        <authorList>
            <person name="Rhoads D."/>
            <person name="Shwani A."/>
            <person name="Adkins P."/>
            <person name="Calcutt M."/>
            <person name="Middleton J."/>
        </authorList>
    </citation>
    <scope>NUCLEOTIDE SEQUENCE</scope>
    <source>
        <strain evidence="12">1387</strain>
    </source>
</reference>
<proteinExistence type="inferred from homology"/>
<comment type="caution">
    <text evidence="12">The sequence shown here is derived from an EMBL/GenBank/DDBJ whole genome shotgun (WGS) entry which is preliminary data.</text>
</comment>
<comment type="pathway">
    <text evidence="2 10">Cofactor biosynthesis; NAD(+) biosynthesis; deamido-NAD(+) from nicotinate D-ribonucleotide: step 1/1.</text>
</comment>
<evidence type="ECO:0000256" key="9">
    <source>
        <dbReference type="ARBA" id="ARBA00048721"/>
    </source>
</evidence>
<dbReference type="InterPro" id="IPR004821">
    <property type="entry name" value="Cyt_trans-like"/>
</dbReference>
<dbReference type="Gene3D" id="3.40.50.620">
    <property type="entry name" value="HUPs"/>
    <property type="match status" value="1"/>
</dbReference>
<keyword evidence="7 10" id="KW-0067">ATP-binding</keyword>
<evidence type="ECO:0000313" key="12">
    <source>
        <dbReference type="EMBL" id="NJI03397.1"/>
    </source>
</evidence>
<dbReference type="Pfam" id="PF01467">
    <property type="entry name" value="CTP_transf_like"/>
    <property type="match status" value="1"/>
</dbReference>
<organism evidence="12 13">
    <name type="scientific">Staphylococcus agnetis</name>
    <dbReference type="NCBI Taxonomy" id="985762"/>
    <lineage>
        <taxon>Bacteria</taxon>
        <taxon>Bacillati</taxon>
        <taxon>Bacillota</taxon>
        <taxon>Bacilli</taxon>
        <taxon>Bacillales</taxon>
        <taxon>Staphylococcaceae</taxon>
        <taxon>Staphylococcus</taxon>
    </lineage>
</organism>
<dbReference type="EC" id="2.7.7.18" evidence="10"/>
<keyword evidence="8 10" id="KW-0520">NAD</keyword>
<evidence type="ECO:0000313" key="13">
    <source>
        <dbReference type="Proteomes" id="UP000646308"/>
    </source>
</evidence>
<feature type="domain" description="Cytidyltransferase-like" evidence="11">
    <location>
        <begin position="6"/>
        <end position="162"/>
    </location>
</feature>
<dbReference type="AlphaFoldDB" id="A0A2T4MJ71"/>
<dbReference type="GeneID" id="57691703"/>
<evidence type="ECO:0000256" key="4">
    <source>
        <dbReference type="ARBA" id="ARBA00022679"/>
    </source>
</evidence>
<dbReference type="GO" id="GO:0009435">
    <property type="term" value="P:NAD+ biosynthetic process"/>
    <property type="evidence" value="ECO:0007669"/>
    <property type="project" value="UniProtKB-UniRule"/>
</dbReference>
<accession>A0A2T4MJ71</accession>
<dbReference type="Proteomes" id="UP000646308">
    <property type="component" value="Unassembled WGS sequence"/>
</dbReference>
<keyword evidence="6 10" id="KW-0547">Nucleotide-binding</keyword>
<evidence type="ECO:0000256" key="1">
    <source>
        <dbReference type="ARBA" id="ARBA00002324"/>
    </source>
</evidence>
<dbReference type="EMBL" id="WMFL01000085">
    <property type="protein sequence ID" value="NJI03397.1"/>
    <property type="molecule type" value="Genomic_DNA"/>
</dbReference>
<dbReference type="GO" id="GO:0005524">
    <property type="term" value="F:ATP binding"/>
    <property type="evidence" value="ECO:0007669"/>
    <property type="project" value="UniProtKB-KW"/>
</dbReference>